<proteinExistence type="predicted"/>
<gene>
    <name evidence="1" type="ORF">BJ212DRAFT_1297313</name>
</gene>
<dbReference type="GeneID" id="64626584"/>
<name>A0A9P7EID4_9AGAM</name>
<dbReference type="Proteomes" id="UP000807769">
    <property type="component" value="Unassembled WGS sequence"/>
</dbReference>
<protein>
    <submittedName>
        <fullName evidence="1">Uncharacterized protein</fullName>
    </submittedName>
</protein>
<dbReference type="RefSeq" id="XP_041196814.1">
    <property type="nucleotide sequence ID" value="XM_041332567.1"/>
</dbReference>
<comment type="caution">
    <text evidence="1">The sequence shown here is derived from an EMBL/GenBank/DDBJ whole genome shotgun (WGS) entry which is preliminary data.</text>
</comment>
<sequence length="163" mass="18437">MYQKDNLEMKMKNHKPCYISWFKQVVSILPAEKIKTELKALAKGKGKGQHSPSPSVTASISHIPWIIDNDQKGHKTNHHFIMQSCLELLILHQHSYHLLVFQSLRVTLHPEGPFGVQVFATYLKIYLKGIQIGLWKGNGYPKNFEISGTVLQGNSITQSVEGC</sequence>
<organism evidence="1 2">
    <name type="scientific">Suillus subaureus</name>
    <dbReference type="NCBI Taxonomy" id="48587"/>
    <lineage>
        <taxon>Eukaryota</taxon>
        <taxon>Fungi</taxon>
        <taxon>Dikarya</taxon>
        <taxon>Basidiomycota</taxon>
        <taxon>Agaricomycotina</taxon>
        <taxon>Agaricomycetes</taxon>
        <taxon>Agaricomycetidae</taxon>
        <taxon>Boletales</taxon>
        <taxon>Suillineae</taxon>
        <taxon>Suillaceae</taxon>
        <taxon>Suillus</taxon>
    </lineage>
</organism>
<reference evidence="1" key="1">
    <citation type="journal article" date="2020" name="New Phytol.">
        <title>Comparative genomics reveals dynamic genome evolution in host specialist ectomycorrhizal fungi.</title>
        <authorList>
            <person name="Lofgren L.A."/>
            <person name="Nguyen N.H."/>
            <person name="Vilgalys R."/>
            <person name="Ruytinx J."/>
            <person name="Liao H.L."/>
            <person name="Branco S."/>
            <person name="Kuo A."/>
            <person name="LaButti K."/>
            <person name="Lipzen A."/>
            <person name="Andreopoulos W."/>
            <person name="Pangilinan J."/>
            <person name="Riley R."/>
            <person name="Hundley H."/>
            <person name="Na H."/>
            <person name="Barry K."/>
            <person name="Grigoriev I.V."/>
            <person name="Stajich J.E."/>
            <person name="Kennedy P.G."/>
        </authorList>
    </citation>
    <scope>NUCLEOTIDE SEQUENCE</scope>
    <source>
        <strain evidence="1">MN1</strain>
    </source>
</reference>
<evidence type="ECO:0000313" key="1">
    <source>
        <dbReference type="EMBL" id="KAG1822074.1"/>
    </source>
</evidence>
<dbReference type="EMBL" id="JABBWG010000006">
    <property type="protein sequence ID" value="KAG1822074.1"/>
    <property type="molecule type" value="Genomic_DNA"/>
</dbReference>
<evidence type="ECO:0000313" key="2">
    <source>
        <dbReference type="Proteomes" id="UP000807769"/>
    </source>
</evidence>
<accession>A0A9P7EID4</accession>
<dbReference type="AlphaFoldDB" id="A0A9P7EID4"/>
<keyword evidence="2" id="KW-1185">Reference proteome</keyword>